<dbReference type="Proteomes" id="UP000198341">
    <property type="component" value="Chromosome 3"/>
</dbReference>
<reference evidence="2 3" key="1">
    <citation type="submission" date="2011-10" db="EMBL/GenBank/DDBJ databases">
        <authorList>
            <person name="Genoscope - CEA"/>
        </authorList>
    </citation>
    <scope>NUCLEOTIDE SEQUENCE [LARGE SCALE GENOMIC DNA]</scope>
    <source>
        <strain evidence="2 3">RCC 1105</strain>
    </source>
</reference>
<gene>
    <name evidence="2" type="ORF">Bathy03g04750</name>
</gene>
<dbReference type="EMBL" id="FO082276">
    <property type="protein sequence ID" value="CCO15864.1"/>
    <property type="molecule type" value="Genomic_DNA"/>
</dbReference>
<dbReference type="GeneID" id="19017012"/>
<accession>K8ED05</accession>
<proteinExistence type="predicted"/>
<evidence type="ECO:0000313" key="2">
    <source>
        <dbReference type="EMBL" id="CCO15864.1"/>
    </source>
</evidence>
<organism evidence="2 3">
    <name type="scientific">Bathycoccus prasinos</name>
    <dbReference type="NCBI Taxonomy" id="41875"/>
    <lineage>
        <taxon>Eukaryota</taxon>
        <taxon>Viridiplantae</taxon>
        <taxon>Chlorophyta</taxon>
        <taxon>Mamiellophyceae</taxon>
        <taxon>Mamiellales</taxon>
        <taxon>Bathycoccaceae</taxon>
        <taxon>Bathycoccus</taxon>
    </lineage>
</organism>
<dbReference type="AlphaFoldDB" id="K8ED05"/>
<feature type="region of interest" description="Disordered" evidence="1">
    <location>
        <begin position="20"/>
        <end position="69"/>
    </location>
</feature>
<evidence type="ECO:0000313" key="3">
    <source>
        <dbReference type="Proteomes" id="UP000198341"/>
    </source>
</evidence>
<dbReference type="RefSeq" id="XP_007514427.1">
    <property type="nucleotide sequence ID" value="XM_007514365.1"/>
</dbReference>
<feature type="compositionally biased region" description="Low complexity" evidence="1">
    <location>
        <begin position="20"/>
        <end position="48"/>
    </location>
</feature>
<name>K8ED05_9CHLO</name>
<keyword evidence="3" id="KW-1185">Reference proteome</keyword>
<evidence type="ECO:0000256" key="1">
    <source>
        <dbReference type="SAM" id="MobiDB-lite"/>
    </source>
</evidence>
<dbReference type="KEGG" id="bpg:Bathy03g04750"/>
<protein>
    <submittedName>
        <fullName evidence="2">Uncharacterized protein</fullName>
    </submittedName>
</protein>
<sequence>MFSHSSLSFSLVGGSVWTRTKRQQQQQQQQLKNTNSNTLQQNNNTNRKTTTRIHLFGKPNTGESATKESLEYELEKANKWREELGEELREAKKERDQAVESLDLYKRRLKEAEKDVFKLEKLTLEQEQKFNAFEIVVKNQIKLLEGMVKERDEQLAKTQPPSKE</sequence>
<dbReference type="OrthoDB" id="10478091at2759"/>